<keyword evidence="3" id="KW-1185">Reference proteome</keyword>
<proteinExistence type="predicted"/>
<dbReference type="EMBL" id="JBHMFI010000002">
    <property type="protein sequence ID" value="MFB9074641.1"/>
    <property type="molecule type" value="Genomic_DNA"/>
</dbReference>
<organism evidence="2 3">
    <name type="scientific">Citricoccus parietis</name>
    <dbReference type="NCBI Taxonomy" id="592307"/>
    <lineage>
        <taxon>Bacteria</taxon>
        <taxon>Bacillati</taxon>
        <taxon>Actinomycetota</taxon>
        <taxon>Actinomycetes</taxon>
        <taxon>Micrococcales</taxon>
        <taxon>Micrococcaceae</taxon>
        <taxon>Citricoccus</taxon>
    </lineage>
</organism>
<name>A0ABV5G6Q9_9MICC</name>
<evidence type="ECO:0000313" key="2">
    <source>
        <dbReference type="EMBL" id="MFB9074641.1"/>
    </source>
</evidence>
<dbReference type="Proteomes" id="UP001589575">
    <property type="component" value="Unassembled WGS sequence"/>
</dbReference>
<feature type="region of interest" description="Disordered" evidence="1">
    <location>
        <begin position="1"/>
        <end position="20"/>
    </location>
</feature>
<reference evidence="2 3" key="1">
    <citation type="submission" date="2024-09" db="EMBL/GenBank/DDBJ databases">
        <authorList>
            <person name="Sun Q."/>
            <person name="Mori K."/>
        </authorList>
    </citation>
    <scope>NUCLEOTIDE SEQUENCE [LARGE SCALE GENOMIC DNA]</scope>
    <source>
        <strain evidence="2 3">CCM 7609</strain>
    </source>
</reference>
<comment type="caution">
    <text evidence="2">The sequence shown here is derived from an EMBL/GenBank/DDBJ whole genome shotgun (WGS) entry which is preliminary data.</text>
</comment>
<protein>
    <submittedName>
        <fullName evidence="2">Uncharacterized protein</fullName>
    </submittedName>
</protein>
<gene>
    <name evidence="2" type="ORF">ACFFX0_27010</name>
</gene>
<evidence type="ECO:0000256" key="1">
    <source>
        <dbReference type="SAM" id="MobiDB-lite"/>
    </source>
</evidence>
<evidence type="ECO:0000313" key="3">
    <source>
        <dbReference type="Proteomes" id="UP001589575"/>
    </source>
</evidence>
<sequence>MAEVDDAPRSMDQTGPDRCTDLRHLRRVQCAEIPGLPHLHERPDRLRTVRIHE</sequence>
<accession>A0ABV5G6Q9</accession>